<evidence type="ECO:0000259" key="1">
    <source>
        <dbReference type="Pfam" id="PF13556"/>
    </source>
</evidence>
<dbReference type="PANTHER" id="PTHR33744:SF1">
    <property type="entry name" value="DNA-BINDING TRANSCRIPTIONAL ACTIVATOR ADER"/>
    <property type="match status" value="1"/>
</dbReference>
<dbReference type="Pfam" id="PF25906">
    <property type="entry name" value="PucR-like_N"/>
    <property type="match status" value="1"/>
</dbReference>
<dbReference type="Gene3D" id="1.10.10.2840">
    <property type="entry name" value="PucR C-terminal helix-turn-helix domain"/>
    <property type="match status" value="1"/>
</dbReference>
<dbReference type="InterPro" id="IPR042070">
    <property type="entry name" value="PucR_C-HTH_sf"/>
</dbReference>
<accession>A0A6I4MQ24</accession>
<proteinExistence type="predicted"/>
<feature type="domain" description="PucR C-terminal helix-turn-helix" evidence="1">
    <location>
        <begin position="343"/>
        <end position="400"/>
    </location>
</feature>
<dbReference type="Pfam" id="PF13556">
    <property type="entry name" value="HTH_30"/>
    <property type="match status" value="1"/>
</dbReference>
<organism evidence="3 4">
    <name type="scientific">Actinomadura physcomitrii</name>
    <dbReference type="NCBI Taxonomy" id="2650748"/>
    <lineage>
        <taxon>Bacteria</taxon>
        <taxon>Bacillati</taxon>
        <taxon>Actinomycetota</taxon>
        <taxon>Actinomycetes</taxon>
        <taxon>Streptosporangiales</taxon>
        <taxon>Thermomonosporaceae</taxon>
        <taxon>Actinomadura</taxon>
    </lineage>
</organism>
<gene>
    <name evidence="3" type="ORF">F8568_032050</name>
</gene>
<dbReference type="PANTHER" id="PTHR33744">
    <property type="entry name" value="CARBOHYDRATE DIACID REGULATOR"/>
    <property type="match status" value="1"/>
</dbReference>
<sequence length="413" mass="45234">MRVHSADSGSSPAHGWPTDLPRSLMADIVGPELDSLATEVVEGVRQQVPELRFLFEGEAGERCRLGFIEFFEVLIEGAAASDPAVAGSARRQHEAFVTRAFLEGVEIDGVLAVYQAGARIVWNRLAAAGREAGVPPDQMYLLVKILLDRLEQMSATSADIYERLRGEPANLLGQHRRRLLQLLVQEVAPATDSVADLARQARWRVPERVACVAVGDGADRRGRAPIGLTPDVLTDFDRPDPFLLLPAPELPGRETMLGQSLAGATYAIGPSVCLGDAPVSLRLARRALVMVREGMLSPEAGAVRCDDHLPTLLLAGDEDCMRILTDKALAVFSDLPPERRLRLSETLLTWLSAGSSLVDVAEQLTVHPQTVRYRMRQIEALVGVDLADPARRFELLLALRFWLLSQKRTIPGW</sequence>
<name>A0A6I4MQ24_9ACTN</name>
<dbReference type="EMBL" id="WBMS02000032">
    <property type="protein sequence ID" value="MWA04919.1"/>
    <property type="molecule type" value="Genomic_DNA"/>
</dbReference>
<dbReference type="InterPro" id="IPR025736">
    <property type="entry name" value="PucR_C-HTH_dom"/>
</dbReference>
<dbReference type="AlphaFoldDB" id="A0A6I4MQ24"/>
<dbReference type="InterPro" id="IPR051448">
    <property type="entry name" value="CdaR-like_regulators"/>
</dbReference>
<dbReference type="InterPro" id="IPR058663">
    <property type="entry name" value="PucR-like_N"/>
</dbReference>
<keyword evidence="4" id="KW-1185">Reference proteome</keyword>
<reference evidence="3" key="1">
    <citation type="submission" date="2019-12" db="EMBL/GenBank/DDBJ databases">
        <title>Actinomadura physcomitrii sp. nov., a novel actinomycete isolated from moss [Physcomitrium sphaericum (Ludw) Fuernr].</title>
        <authorList>
            <person name="Zhuang X."/>
        </authorList>
    </citation>
    <scope>NUCLEOTIDE SEQUENCE [LARGE SCALE GENOMIC DNA]</scope>
    <source>
        <strain evidence="3">LD22</strain>
    </source>
</reference>
<evidence type="ECO:0000259" key="2">
    <source>
        <dbReference type="Pfam" id="PF25906"/>
    </source>
</evidence>
<evidence type="ECO:0000313" key="4">
    <source>
        <dbReference type="Proteomes" id="UP000462055"/>
    </source>
</evidence>
<dbReference type="Proteomes" id="UP000462055">
    <property type="component" value="Unassembled WGS sequence"/>
</dbReference>
<comment type="caution">
    <text evidence="3">The sequence shown here is derived from an EMBL/GenBank/DDBJ whole genome shotgun (WGS) entry which is preliminary data.</text>
</comment>
<protein>
    <submittedName>
        <fullName evidence="3">PucR family transcriptional regulator</fullName>
    </submittedName>
</protein>
<feature type="domain" description="PucR-like N-terminal" evidence="2">
    <location>
        <begin position="20"/>
        <end position="184"/>
    </location>
</feature>
<evidence type="ECO:0000313" key="3">
    <source>
        <dbReference type="EMBL" id="MWA04919.1"/>
    </source>
</evidence>